<feature type="region of interest" description="Disordered" evidence="5">
    <location>
        <begin position="56"/>
        <end position="186"/>
    </location>
</feature>
<feature type="compositionally biased region" description="Low complexity" evidence="5">
    <location>
        <begin position="118"/>
        <end position="142"/>
    </location>
</feature>
<dbReference type="InterPro" id="IPR050224">
    <property type="entry name" value="TALE_homeobox"/>
</dbReference>
<evidence type="ECO:0000256" key="2">
    <source>
        <dbReference type="ARBA" id="ARBA00023155"/>
    </source>
</evidence>
<dbReference type="CDD" id="cd00086">
    <property type="entry name" value="homeodomain"/>
    <property type="match status" value="1"/>
</dbReference>
<dbReference type="GO" id="GO:0005634">
    <property type="term" value="C:nucleus"/>
    <property type="evidence" value="ECO:0007669"/>
    <property type="project" value="UniProtKB-SubCell"/>
</dbReference>
<feature type="compositionally biased region" description="Polar residues" evidence="5">
    <location>
        <begin position="82"/>
        <end position="91"/>
    </location>
</feature>
<evidence type="ECO:0000313" key="8">
    <source>
        <dbReference type="Proteomes" id="UP000664521"/>
    </source>
</evidence>
<keyword evidence="1 4" id="KW-0238">DNA-binding</keyword>
<feature type="compositionally biased region" description="Basic and acidic residues" evidence="5">
    <location>
        <begin position="341"/>
        <end position="355"/>
    </location>
</feature>
<feature type="region of interest" description="Disordered" evidence="5">
    <location>
        <begin position="1"/>
        <end position="35"/>
    </location>
</feature>
<dbReference type="PANTHER" id="PTHR11850">
    <property type="entry name" value="HOMEOBOX PROTEIN TRANSCRIPTION FACTORS"/>
    <property type="match status" value="1"/>
</dbReference>
<evidence type="ECO:0000313" key="7">
    <source>
        <dbReference type="EMBL" id="CAF9928469.1"/>
    </source>
</evidence>
<dbReference type="InterPro" id="IPR009057">
    <property type="entry name" value="Homeodomain-like_sf"/>
</dbReference>
<organism evidence="7 8">
    <name type="scientific">Heterodermia speciosa</name>
    <dbReference type="NCBI Taxonomy" id="116794"/>
    <lineage>
        <taxon>Eukaryota</taxon>
        <taxon>Fungi</taxon>
        <taxon>Dikarya</taxon>
        <taxon>Ascomycota</taxon>
        <taxon>Pezizomycotina</taxon>
        <taxon>Lecanoromycetes</taxon>
        <taxon>OSLEUM clade</taxon>
        <taxon>Lecanoromycetidae</taxon>
        <taxon>Caliciales</taxon>
        <taxon>Physciaceae</taxon>
        <taxon>Heterodermia</taxon>
    </lineage>
</organism>
<gene>
    <name evidence="7" type="ORF">HETSPECPRED_006851</name>
</gene>
<dbReference type="PROSITE" id="PS50071">
    <property type="entry name" value="HOMEOBOX_2"/>
    <property type="match status" value="1"/>
</dbReference>
<name>A0A8H3FSE0_9LECA</name>
<reference evidence="7" key="1">
    <citation type="submission" date="2021-03" db="EMBL/GenBank/DDBJ databases">
        <authorList>
            <person name="Tagirdzhanova G."/>
        </authorList>
    </citation>
    <scope>NUCLEOTIDE SEQUENCE</scope>
</reference>
<evidence type="ECO:0000256" key="1">
    <source>
        <dbReference type="ARBA" id="ARBA00023125"/>
    </source>
</evidence>
<dbReference type="SUPFAM" id="SSF46689">
    <property type="entry name" value="Homeodomain-like"/>
    <property type="match status" value="1"/>
</dbReference>
<feature type="DNA-binding region" description="Homeobox" evidence="4">
    <location>
        <begin position="258"/>
        <end position="320"/>
    </location>
</feature>
<keyword evidence="3 4" id="KW-0539">Nucleus</keyword>
<dbReference type="InterPro" id="IPR001356">
    <property type="entry name" value="HD"/>
</dbReference>
<feature type="domain" description="Homeobox" evidence="6">
    <location>
        <begin position="256"/>
        <end position="319"/>
    </location>
</feature>
<dbReference type="Pfam" id="PF05920">
    <property type="entry name" value="Homeobox_KN"/>
    <property type="match status" value="1"/>
</dbReference>
<protein>
    <recommendedName>
        <fullName evidence="6">Homeobox domain-containing protein</fullName>
    </recommendedName>
</protein>
<dbReference type="EMBL" id="CAJPDS010000048">
    <property type="protein sequence ID" value="CAF9928469.1"/>
    <property type="molecule type" value="Genomic_DNA"/>
</dbReference>
<evidence type="ECO:0000259" key="6">
    <source>
        <dbReference type="PROSITE" id="PS50071"/>
    </source>
</evidence>
<comment type="caution">
    <text evidence="7">The sequence shown here is derived from an EMBL/GenBank/DDBJ whole genome shotgun (WGS) entry which is preliminary data.</text>
</comment>
<accession>A0A8H3FSE0</accession>
<sequence>MARHSHSRRSSEDREYVSISHSRTISRSNAEENRLPSLSEVIPEISWTHPPSANIADYRRELHHNPQGPAHYHPTPTLVSPPATTSRSGTRPTLDVHEATPTGSTRRLPIHSGPIKRNSGSSSSSDLSSNRKTSNTSPSVSPVHPPHDSGSRQKVLERPRPVEAETAPTSRLSPGMPSPYGPCPSHTQQPARYCAYGYEQPQPYQPGGLKYPPPMPATTSASGYPGYSMPPNVPGYLGAHGQPLYIDNFQPPEGERRTKKRRGNLPKWQTDFMRAWYNNHFKNPYPTEEEKHMIMQETGLTIEQVANWFINCRRRHGPEITRQAQAESNLRRAHSGTSHGSTHESPTRRREPLPK</sequence>
<dbReference type="Gene3D" id="1.10.10.60">
    <property type="entry name" value="Homeodomain-like"/>
    <property type="match status" value="1"/>
</dbReference>
<evidence type="ECO:0000256" key="3">
    <source>
        <dbReference type="ARBA" id="ARBA00023242"/>
    </source>
</evidence>
<comment type="subcellular location">
    <subcellularLocation>
        <location evidence="4">Nucleus</location>
    </subcellularLocation>
</comment>
<keyword evidence="8" id="KW-1185">Reference proteome</keyword>
<feature type="compositionally biased region" description="Polar residues" evidence="5">
    <location>
        <begin position="19"/>
        <end position="28"/>
    </location>
</feature>
<dbReference type="InterPro" id="IPR008422">
    <property type="entry name" value="KN_HD"/>
</dbReference>
<dbReference type="GO" id="GO:0003677">
    <property type="term" value="F:DNA binding"/>
    <property type="evidence" value="ECO:0007669"/>
    <property type="project" value="UniProtKB-UniRule"/>
</dbReference>
<dbReference type="Proteomes" id="UP000664521">
    <property type="component" value="Unassembled WGS sequence"/>
</dbReference>
<feature type="compositionally biased region" description="Basic and acidic residues" evidence="5">
    <location>
        <begin position="145"/>
        <end position="163"/>
    </location>
</feature>
<evidence type="ECO:0000256" key="5">
    <source>
        <dbReference type="SAM" id="MobiDB-lite"/>
    </source>
</evidence>
<dbReference type="GO" id="GO:0006355">
    <property type="term" value="P:regulation of DNA-templated transcription"/>
    <property type="evidence" value="ECO:0007669"/>
    <property type="project" value="InterPro"/>
</dbReference>
<dbReference type="OrthoDB" id="10056939at2759"/>
<keyword evidence="2 4" id="KW-0371">Homeobox</keyword>
<feature type="region of interest" description="Disordered" evidence="5">
    <location>
        <begin position="323"/>
        <end position="355"/>
    </location>
</feature>
<evidence type="ECO:0000256" key="4">
    <source>
        <dbReference type="PROSITE-ProRule" id="PRU00108"/>
    </source>
</evidence>
<dbReference type="AlphaFoldDB" id="A0A8H3FSE0"/>
<dbReference type="SMART" id="SM00389">
    <property type="entry name" value="HOX"/>
    <property type="match status" value="1"/>
</dbReference>
<proteinExistence type="predicted"/>